<accession>A0A6A4X0U7</accession>
<dbReference type="GO" id="GO:0031462">
    <property type="term" value="C:Cul2-RING ubiquitin ligase complex"/>
    <property type="evidence" value="ECO:0007669"/>
    <property type="project" value="TreeGrafter"/>
</dbReference>
<evidence type="ECO:0000313" key="6">
    <source>
        <dbReference type="Proteomes" id="UP000440578"/>
    </source>
</evidence>
<evidence type="ECO:0000256" key="1">
    <source>
        <dbReference type="ARBA" id="ARBA00022723"/>
    </source>
</evidence>
<dbReference type="OrthoDB" id="10013584at2759"/>
<dbReference type="PANTHER" id="PTHR22619">
    <property type="entry name" value="ZINC FINGER SWIM DOMAIN CONTAINING PROTEIN 4, 5, 6"/>
    <property type="match status" value="1"/>
</dbReference>
<keyword evidence="2" id="KW-0863">Zinc-finger</keyword>
<dbReference type="Pfam" id="PF21055">
    <property type="entry name" value="ZSWIM4-8_C"/>
    <property type="match status" value="1"/>
</dbReference>
<feature type="domain" description="ZSWIM4-8 C-terminal" evidence="4">
    <location>
        <begin position="28"/>
        <end position="191"/>
    </location>
</feature>
<protein>
    <submittedName>
        <fullName evidence="5">Zinc finger SWIM domain-containing protein 8</fullName>
    </submittedName>
</protein>
<dbReference type="GO" id="GO:0008270">
    <property type="term" value="F:zinc ion binding"/>
    <property type="evidence" value="ECO:0007669"/>
    <property type="project" value="UniProtKB-KW"/>
</dbReference>
<proteinExistence type="predicted"/>
<dbReference type="EMBL" id="VIIS01000524">
    <property type="protein sequence ID" value="KAF0307971.1"/>
    <property type="molecule type" value="Genomic_DNA"/>
</dbReference>
<evidence type="ECO:0000256" key="2">
    <source>
        <dbReference type="ARBA" id="ARBA00022771"/>
    </source>
</evidence>
<organism evidence="5 6">
    <name type="scientific">Amphibalanus amphitrite</name>
    <name type="common">Striped barnacle</name>
    <name type="synonym">Balanus amphitrite</name>
    <dbReference type="NCBI Taxonomy" id="1232801"/>
    <lineage>
        <taxon>Eukaryota</taxon>
        <taxon>Metazoa</taxon>
        <taxon>Ecdysozoa</taxon>
        <taxon>Arthropoda</taxon>
        <taxon>Crustacea</taxon>
        <taxon>Multicrustacea</taxon>
        <taxon>Cirripedia</taxon>
        <taxon>Thoracica</taxon>
        <taxon>Thoracicalcarea</taxon>
        <taxon>Balanomorpha</taxon>
        <taxon>Balanoidea</taxon>
        <taxon>Balanidae</taxon>
        <taxon>Amphibalaninae</taxon>
        <taxon>Amphibalanus</taxon>
    </lineage>
</organism>
<comment type="caution">
    <text evidence="5">The sequence shown here is derived from an EMBL/GenBank/DDBJ whole genome shotgun (WGS) entry which is preliminary data.</text>
</comment>
<sequence length="204" mass="23219">MCHTNPSNFPPSLPQQPVPRILGSPPLKYLFSTYRVGMLAMETLARRVHDDRATKYSPTPPYGDDVMWLMRVAMKLGTPYVHQFCLCAVNSVVSPFVLFEIASDVGSYLSRHNTAPPYRSQILTPLVQQCQQMFLSCMHVRLCHVTPPEYDEFVAIVRKARQAFSMTAGGPTQLQEFLQVHRRNKLVKKELWLRITIALQQTAA</sequence>
<gene>
    <name evidence="5" type="primary">ZSWIM8_1</name>
    <name evidence="5" type="ORF">FJT64_020768</name>
</gene>
<keyword evidence="1" id="KW-0479">Metal-binding</keyword>
<evidence type="ECO:0000313" key="5">
    <source>
        <dbReference type="EMBL" id="KAF0307971.1"/>
    </source>
</evidence>
<dbReference type="AlphaFoldDB" id="A0A6A4X0U7"/>
<keyword evidence="6" id="KW-1185">Reference proteome</keyword>
<reference evidence="5 6" key="1">
    <citation type="submission" date="2019-07" db="EMBL/GenBank/DDBJ databases">
        <title>Draft genome assembly of a fouling barnacle, Amphibalanus amphitrite (Darwin, 1854): The first reference genome for Thecostraca.</title>
        <authorList>
            <person name="Kim W."/>
        </authorList>
    </citation>
    <scope>NUCLEOTIDE SEQUENCE [LARGE SCALE GENOMIC DNA]</scope>
    <source>
        <strain evidence="5">SNU_AA5</strain>
        <tissue evidence="5">Soma without cirri and trophi</tissue>
    </source>
</reference>
<keyword evidence="3" id="KW-0862">Zinc</keyword>
<name>A0A6A4X0U7_AMPAM</name>
<evidence type="ECO:0000259" key="4">
    <source>
        <dbReference type="Pfam" id="PF21055"/>
    </source>
</evidence>
<dbReference type="InterPro" id="IPR048370">
    <property type="entry name" value="ZSWIM4-8_C"/>
</dbReference>
<dbReference type="PANTHER" id="PTHR22619:SF1">
    <property type="entry name" value="ZINC FINGER SWIM DOMAIN-CONTAINING PROTEIN 8"/>
    <property type="match status" value="1"/>
</dbReference>
<evidence type="ECO:0000256" key="3">
    <source>
        <dbReference type="ARBA" id="ARBA00022833"/>
    </source>
</evidence>
<dbReference type="Proteomes" id="UP000440578">
    <property type="component" value="Unassembled WGS sequence"/>
</dbReference>